<feature type="compositionally biased region" description="Polar residues" evidence="2">
    <location>
        <begin position="237"/>
        <end position="258"/>
    </location>
</feature>
<dbReference type="EMBL" id="JANKHO010000127">
    <property type="protein sequence ID" value="KAJ3514797.1"/>
    <property type="molecule type" value="Genomic_DNA"/>
</dbReference>
<organism evidence="4 5">
    <name type="scientific">Agrocybe chaxingu</name>
    <dbReference type="NCBI Taxonomy" id="84603"/>
    <lineage>
        <taxon>Eukaryota</taxon>
        <taxon>Fungi</taxon>
        <taxon>Dikarya</taxon>
        <taxon>Basidiomycota</taxon>
        <taxon>Agaricomycotina</taxon>
        <taxon>Agaricomycetes</taxon>
        <taxon>Agaricomycetidae</taxon>
        <taxon>Agaricales</taxon>
        <taxon>Agaricineae</taxon>
        <taxon>Strophariaceae</taxon>
        <taxon>Agrocybe</taxon>
    </lineage>
</organism>
<dbReference type="Proteomes" id="UP001148786">
    <property type="component" value="Unassembled WGS sequence"/>
</dbReference>
<keyword evidence="5" id="KW-1185">Reference proteome</keyword>
<dbReference type="GO" id="GO:0008270">
    <property type="term" value="F:zinc ion binding"/>
    <property type="evidence" value="ECO:0007669"/>
    <property type="project" value="UniProtKB-KW"/>
</dbReference>
<keyword evidence="1" id="KW-0863">Zinc-finger</keyword>
<keyword evidence="1" id="KW-0862">Zinc</keyword>
<feature type="compositionally biased region" description="Polar residues" evidence="2">
    <location>
        <begin position="268"/>
        <end position="284"/>
    </location>
</feature>
<evidence type="ECO:0000313" key="4">
    <source>
        <dbReference type="EMBL" id="KAJ3514797.1"/>
    </source>
</evidence>
<dbReference type="AlphaFoldDB" id="A0A9W8K751"/>
<dbReference type="OrthoDB" id="8922241at2759"/>
<dbReference type="PROSITE" id="PS50157">
    <property type="entry name" value="ZINC_FINGER_C2H2_2"/>
    <property type="match status" value="1"/>
</dbReference>
<sequence>MSRVGTPPVGREPPEPPEPVPYMAYSRGPPRSYASLWPSGPSRNQHRNPYDNPTGSVLDHPGDAQRAIPTIQTGSSQTAALEPYIRLSEKWRAYLDGACTNNGSGLDTLADAVQIVQAREKSPWPHGGENAEESLITATRGMELEMPRARSPPSPAPRPPSVRPPERVRSPLAPSSPLLHPRTPPKRKDADSHYQLPPKEVVGTEHAPLPAPRTTQIEKPASKLPGARGVPMAKPIQPSQVVASTGTTLSVPPTSASGSRPARRTARTEVTQVQALQQQGNNHVPQQLEHQLEQQPDQSSPVSPSEQENYVAKTAPQHGRQKKATTTRSRPKQQGPFKCDQCPEEFTRNFDRMRHVKSRHESQTRDKMLQRTCPCCFEVMSRKDAFKRHLKIVPASCKKARSIRGKPPPVEAPESLYEQCRALKAPLAVLPPGFVLGS</sequence>
<feature type="region of interest" description="Disordered" evidence="2">
    <location>
        <begin position="1"/>
        <end position="77"/>
    </location>
</feature>
<evidence type="ECO:0000256" key="2">
    <source>
        <dbReference type="SAM" id="MobiDB-lite"/>
    </source>
</evidence>
<keyword evidence="1" id="KW-0479">Metal-binding</keyword>
<feature type="domain" description="C2H2-type" evidence="3">
    <location>
        <begin position="337"/>
        <end position="365"/>
    </location>
</feature>
<gene>
    <name evidence="4" type="ORF">NLJ89_g2164</name>
</gene>
<accession>A0A9W8K751</accession>
<feature type="compositionally biased region" description="Pro residues" evidence="2">
    <location>
        <begin position="150"/>
        <end position="163"/>
    </location>
</feature>
<proteinExistence type="predicted"/>
<evidence type="ECO:0000313" key="5">
    <source>
        <dbReference type="Proteomes" id="UP001148786"/>
    </source>
</evidence>
<comment type="caution">
    <text evidence="4">The sequence shown here is derived from an EMBL/GenBank/DDBJ whole genome shotgun (WGS) entry which is preliminary data.</text>
</comment>
<feature type="compositionally biased region" description="Low complexity" evidence="2">
    <location>
        <begin position="170"/>
        <end position="179"/>
    </location>
</feature>
<feature type="region of interest" description="Disordered" evidence="2">
    <location>
        <begin position="146"/>
        <end position="343"/>
    </location>
</feature>
<dbReference type="InterPro" id="IPR013087">
    <property type="entry name" value="Znf_C2H2_type"/>
</dbReference>
<evidence type="ECO:0000259" key="3">
    <source>
        <dbReference type="PROSITE" id="PS50157"/>
    </source>
</evidence>
<evidence type="ECO:0000256" key="1">
    <source>
        <dbReference type="PROSITE-ProRule" id="PRU00042"/>
    </source>
</evidence>
<protein>
    <recommendedName>
        <fullName evidence="3">C2H2-type domain-containing protein</fullName>
    </recommendedName>
</protein>
<feature type="compositionally biased region" description="Low complexity" evidence="2">
    <location>
        <begin position="285"/>
        <end position="308"/>
    </location>
</feature>
<dbReference type="PROSITE" id="PS00028">
    <property type="entry name" value="ZINC_FINGER_C2H2_1"/>
    <property type="match status" value="1"/>
</dbReference>
<feature type="compositionally biased region" description="Basic residues" evidence="2">
    <location>
        <begin position="319"/>
        <end position="331"/>
    </location>
</feature>
<dbReference type="Gene3D" id="3.30.160.60">
    <property type="entry name" value="Classic Zinc Finger"/>
    <property type="match status" value="1"/>
</dbReference>
<name>A0A9W8K751_9AGAR</name>
<reference evidence="4" key="1">
    <citation type="submission" date="2022-07" db="EMBL/GenBank/DDBJ databases">
        <title>Genome Sequence of Agrocybe chaxingu.</title>
        <authorList>
            <person name="Buettner E."/>
        </authorList>
    </citation>
    <scope>NUCLEOTIDE SEQUENCE</scope>
    <source>
        <strain evidence="4">MP-N11</strain>
    </source>
</reference>